<gene>
    <name evidence="2" type="ORF">QF118_19505</name>
</gene>
<dbReference type="Proteomes" id="UP001241605">
    <property type="component" value="Plasmid unnamed2"/>
</dbReference>
<dbReference type="EMBL" id="CP124618">
    <property type="protein sequence ID" value="WGW05994.1"/>
    <property type="molecule type" value="Genomic_DNA"/>
</dbReference>
<reference evidence="2 3" key="1">
    <citation type="submission" date="2023-05" db="EMBL/GenBank/DDBJ databases">
        <title>YMD87, complete Genome.</title>
        <authorList>
            <person name="Zhang J."/>
            <person name="Xu X."/>
        </authorList>
    </citation>
    <scope>NUCLEOTIDE SEQUENCE [LARGE SCALE GENOMIC DNA]</scope>
    <source>
        <strain evidence="2 3">YMD87</strain>
        <plasmid evidence="2 3">unnamed2</plasmid>
    </source>
</reference>
<dbReference type="RefSeq" id="WP_282302617.1">
    <property type="nucleotide sequence ID" value="NZ_CP124618.1"/>
</dbReference>
<evidence type="ECO:0000313" key="2">
    <source>
        <dbReference type="EMBL" id="WGW05994.1"/>
    </source>
</evidence>
<keyword evidence="3" id="KW-1185">Reference proteome</keyword>
<proteinExistence type="predicted"/>
<organism evidence="2 3">
    <name type="scientific">Tropicibacter oceani</name>
    <dbReference type="NCBI Taxonomy" id="3058420"/>
    <lineage>
        <taxon>Bacteria</taxon>
        <taxon>Pseudomonadati</taxon>
        <taxon>Pseudomonadota</taxon>
        <taxon>Alphaproteobacteria</taxon>
        <taxon>Rhodobacterales</taxon>
        <taxon>Roseobacteraceae</taxon>
        <taxon>Tropicibacter</taxon>
    </lineage>
</organism>
<feature type="compositionally biased region" description="Basic and acidic residues" evidence="1">
    <location>
        <begin position="1"/>
        <end position="10"/>
    </location>
</feature>
<feature type="region of interest" description="Disordered" evidence="1">
    <location>
        <begin position="1"/>
        <end position="35"/>
    </location>
</feature>
<keyword evidence="2" id="KW-0614">Plasmid</keyword>
<sequence>MGDDSRHDPLSNDGPVPGPDPVVQDDPAPGPVPADRRVADLTLQELIAIMRAQFVPRGDAPAIESAEAGREAAHSERWQAGLRAVEMIGASPTDVQVCFLEGLASHPDEAKRFMDDPGGYAREAGVLLDPGLLRQISDVVLYGADLQKTLGGRLSPGALRDVARLREMPNAGVISGAAATASAAASAMFTATGKIDPDELLRIKGLDGKGVRLPGGRILATPRDVATLVTVANNAVAVYATTAVASSATVTATDTGRLSALRGGLERLPDPQEPKD</sequence>
<evidence type="ECO:0000313" key="3">
    <source>
        <dbReference type="Proteomes" id="UP001241605"/>
    </source>
</evidence>
<accession>A0ABY8QN38</accession>
<geneLocation type="plasmid" evidence="2 3">
    <name>unnamed2</name>
</geneLocation>
<protein>
    <submittedName>
        <fullName evidence="2">Uncharacterized protein</fullName>
    </submittedName>
</protein>
<evidence type="ECO:0000256" key="1">
    <source>
        <dbReference type="SAM" id="MobiDB-lite"/>
    </source>
</evidence>
<name>A0ABY8QN38_9RHOB</name>